<evidence type="ECO:0000313" key="2">
    <source>
        <dbReference type="Proteomes" id="UP000308600"/>
    </source>
</evidence>
<reference evidence="1 2" key="1">
    <citation type="journal article" date="2019" name="Nat. Ecol. Evol.">
        <title>Megaphylogeny resolves global patterns of mushroom evolution.</title>
        <authorList>
            <person name="Varga T."/>
            <person name="Krizsan K."/>
            <person name="Foldi C."/>
            <person name="Dima B."/>
            <person name="Sanchez-Garcia M."/>
            <person name="Sanchez-Ramirez S."/>
            <person name="Szollosi G.J."/>
            <person name="Szarkandi J.G."/>
            <person name="Papp V."/>
            <person name="Albert L."/>
            <person name="Andreopoulos W."/>
            <person name="Angelini C."/>
            <person name="Antonin V."/>
            <person name="Barry K.W."/>
            <person name="Bougher N.L."/>
            <person name="Buchanan P."/>
            <person name="Buyck B."/>
            <person name="Bense V."/>
            <person name="Catcheside P."/>
            <person name="Chovatia M."/>
            <person name="Cooper J."/>
            <person name="Damon W."/>
            <person name="Desjardin D."/>
            <person name="Finy P."/>
            <person name="Geml J."/>
            <person name="Haridas S."/>
            <person name="Hughes K."/>
            <person name="Justo A."/>
            <person name="Karasinski D."/>
            <person name="Kautmanova I."/>
            <person name="Kiss B."/>
            <person name="Kocsube S."/>
            <person name="Kotiranta H."/>
            <person name="LaButti K.M."/>
            <person name="Lechner B.E."/>
            <person name="Liimatainen K."/>
            <person name="Lipzen A."/>
            <person name="Lukacs Z."/>
            <person name="Mihaltcheva S."/>
            <person name="Morgado L.N."/>
            <person name="Niskanen T."/>
            <person name="Noordeloos M.E."/>
            <person name="Ohm R.A."/>
            <person name="Ortiz-Santana B."/>
            <person name="Ovrebo C."/>
            <person name="Racz N."/>
            <person name="Riley R."/>
            <person name="Savchenko A."/>
            <person name="Shiryaev A."/>
            <person name="Soop K."/>
            <person name="Spirin V."/>
            <person name="Szebenyi C."/>
            <person name="Tomsovsky M."/>
            <person name="Tulloss R.E."/>
            <person name="Uehling J."/>
            <person name="Grigoriev I.V."/>
            <person name="Vagvolgyi C."/>
            <person name="Papp T."/>
            <person name="Martin F.M."/>
            <person name="Miettinen O."/>
            <person name="Hibbett D.S."/>
            <person name="Nagy L.G."/>
        </authorList>
    </citation>
    <scope>NUCLEOTIDE SEQUENCE [LARGE SCALE GENOMIC DNA]</scope>
    <source>
        <strain evidence="1 2">NL-1719</strain>
    </source>
</reference>
<keyword evidence="2" id="KW-1185">Reference proteome</keyword>
<name>A0ACD3ANQ8_9AGAR</name>
<dbReference type="EMBL" id="ML208389">
    <property type="protein sequence ID" value="TFK66959.1"/>
    <property type="molecule type" value="Genomic_DNA"/>
</dbReference>
<gene>
    <name evidence="1" type="ORF">BDN72DRAFT_771376</name>
</gene>
<protein>
    <submittedName>
        <fullName evidence="1">Glycoside hydrolase family 47 protein</fullName>
    </submittedName>
</protein>
<sequence>MLKKARWAGRKNEVKEAFLFSYRNYLKLAYPMDELRPVTGAGVNKFKGWAVTVFDSLDTMWLMGLKDEFYQAMDIVEKTPFTSLQSEFAPFFETTIRYLGGLLSAYALSKEPVFLVRANELGKRLIPVFDSHSSGLPSYGVNTETGETQDQQTMLWAEATSCQLEFKYLAKLTGTAEYYHKVERIMEFMYATNSTEGLFAEKWLLNGQQVPVHVGVGGGMDSGYEYLLKQWLLNGDTKAKAQYITSITGIINNLLFITPNRQLLYVTDTRGGLAVDQFEHLSCFLPGVIALGAHTLDLSPDEKELHQWAARGLAYSCYVSYADQTSGLGPDNMMMKSGGKWIEHVQTWIEEGRPGNVPPGVKASPPVKEGDRDYFNANQMWYARPETIESLYLMWKTTGEEVWRERGYEIFAAIEKHARTEFGYSSIFGVDYKAIRPWNEMPSYFLAETLKYLYLLFDDEDPIDLKKWVFNTEAHPLPVYEWEEWEKVAYNVSGVVPPKSLDLEIGLEDMRP</sequence>
<proteinExistence type="predicted"/>
<keyword evidence="1" id="KW-0378">Hydrolase</keyword>
<dbReference type="Proteomes" id="UP000308600">
    <property type="component" value="Unassembled WGS sequence"/>
</dbReference>
<organism evidence="1 2">
    <name type="scientific">Pluteus cervinus</name>
    <dbReference type="NCBI Taxonomy" id="181527"/>
    <lineage>
        <taxon>Eukaryota</taxon>
        <taxon>Fungi</taxon>
        <taxon>Dikarya</taxon>
        <taxon>Basidiomycota</taxon>
        <taxon>Agaricomycotina</taxon>
        <taxon>Agaricomycetes</taxon>
        <taxon>Agaricomycetidae</taxon>
        <taxon>Agaricales</taxon>
        <taxon>Pluteineae</taxon>
        <taxon>Pluteaceae</taxon>
        <taxon>Pluteus</taxon>
    </lineage>
</organism>
<evidence type="ECO:0000313" key="1">
    <source>
        <dbReference type="EMBL" id="TFK66959.1"/>
    </source>
</evidence>
<accession>A0ACD3ANQ8</accession>